<organism evidence="2 3">
    <name type="scientific">Corallococcus carmarthensis</name>
    <dbReference type="NCBI Taxonomy" id="2316728"/>
    <lineage>
        <taxon>Bacteria</taxon>
        <taxon>Pseudomonadati</taxon>
        <taxon>Myxococcota</taxon>
        <taxon>Myxococcia</taxon>
        <taxon>Myxococcales</taxon>
        <taxon>Cystobacterineae</taxon>
        <taxon>Myxococcaceae</taxon>
        <taxon>Corallococcus</taxon>
    </lineage>
</organism>
<dbReference type="RefSeq" id="WP_120606719.1">
    <property type="nucleotide sequence ID" value="NZ_JABFJX010000306.1"/>
</dbReference>
<sequence>MTASATAFSFVLETPAATPEEARRHFLAKLSVETDPADVHLDLERGKKGFVVVDVRTKEAWAERHVPGALNLPSRTVSAETTAHLSKDDVIITYCWGPGCNGSTKAAARFAALGFRVKEMIGGIEYWVKEGHATEGTAPRGTPVYAHPVDT</sequence>
<dbReference type="PANTHER" id="PTHR43031:SF1">
    <property type="entry name" value="PYRIDINE NUCLEOTIDE-DISULPHIDE OXIDOREDUCTASE"/>
    <property type="match status" value="1"/>
</dbReference>
<proteinExistence type="predicted"/>
<keyword evidence="3" id="KW-1185">Reference proteome</keyword>
<comment type="caution">
    <text evidence="2">The sequence shown here is derived from an EMBL/GenBank/DDBJ whole genome shotgun (WGS) entry which is preliminary data.</text>
</comment>
<dbReference type="PANTHER" id="PTHR43031">
    <property type="entry name" value="FAD-DEPENDENT OXIDOREDUCTASE"/>
    <property type="match status" value="1"/>
</dbReference>
<dbReference type="Pfam" id="PF00581">
    <property type="entry name" value="Rhodanese"/>
    <property type="match status" value="1"/>
</dbReference>
<evidence type="ECO:0000313" key="2">
    <source>
        <dbReference type="EMBL" id="RKG97078.1"/>
    </source>
</evidence>
<dbReference type="InterPro" id="IPR001763">
    <property type="entry name" value="Rhodanese-like_dom"/>
</dbReference>
<dbReference type="CDD" id="cd01521">
    <property type="entry name" value="RHOD_PspE2"/>
    <property type="match status" value="1"/>
</dbReference>
<reference evidence="3" key="1">
    <citation type="submission" date="2018-09" db="EMBL/GenBank/DDBJ databases">
        <authorList>
            <person name="Livingstone P.G."/>
            <person name="Whitworth D.E."/>
        </authorList>
    </citation>
    <scope>NUCLEOTIDE SEQUENCE [LARGE SCALE GENOMIC DNA]</scope>
    <source>
        <strain evidence="3">CA043D</strain>
    </source>
</reference>
<name>A0A3A8JQ02_9BACT</name>
<dbReference type="SUPFAM" id="SSF52821">
    <property type="entry name" value="Rhodanese/Cell cycle control phosphatase"/>
    <property type="match status" value="1"/>
</dbReference>
<dbReference type="Proteomes" id="UP000268313">
    <property type="component" value="Unassembled WGS sequence"/>
</dbReference>
<dbReference type="SMART" id="SM00450">
    <property type="entry name" value="RHOD"/>
    <property type="match status" value="1"/>
</dbReference>
<dbReference type="Gene3D" id="3.40.250.10">
    <property type="entry name" value="Rhodanese-like domain"/>
    <property type="match status" value="1"/>
</dbReference>
<feature type="domain" description="Rhodanese" evidence="1">
    <location>
        <begin position="46"/>
        <end position="136"/>
    </location>
</feature>
<protein>
    <submittedName>
        <fullName evidence="2">Rhodanese-like domain-containing protein</fullName>
    </submittedName>
</protein>
<accession>A0A3A8JQ02</accession>
<dbReference type="OrthoDB" id="9789585at2"/>
<dbReference type="InterPro" id="IPR050229">
    <property type="entry name" value="GlpE_sulfurtransferase"/>
</dbReference>
<evidence type="ECO:0000313" key="3">
    <source>
        <dbReference type="Proteomes" id="UP000268313"/>
    </source>
</evidence>
<evidence type="ECO:0000259" key="1">
    <source>
        <dbReference type="PROSITE" id="PS50206"/>
    </source>
</evidence>
<dbReference type="PROSITE" id="PS50206">
    <property type="entry name" value="RHODANESE_3"/>
    <property type="match status" value="1"/>
</dbReference>
<dbReference type="InterPro" id="IPR036873">
    <property type="entry name" value="Rhodanese-like_dom_sf"/>
</dbReference>
<dbReference type="EMBL" id="RAWE01000190">
    <property type="protein sequence ID" value="RKG97078.1"/>
    <property type="molecule type" value="Genomic_DNA"/>
</dbReference>
<dbReference type="AlphaFoldDB" id="A0A3A8JQ02"/>
<gene>
    <name evidence="2" type="ORF">D7X32_33935</name>
</gene>